<dbReference type="PANTHER" id="PTHR46214">
    <property type="entry name" value="ZINC FINGER, RING-CH-TYPE"/>
    <property type="match status" value="1"/>
</dbReference>
<dbReference type="GO" id="GO:0008270">
    <property type="term" value="F:zinc ion binding"/>
    <property type="evidence" value="ECO:0007669"/>
    <property type="project" value="UniProtKB-KW"/>
</dbReference>
<dbReference type="EMBL" id="JAVIJP010000037">
    <property type="protein sequence ID" value="KAL3628068.1"/>
    <property type="molecule type" value="Genomic_DNA"/>
</dbReference>
<dbReference type="InterPro" id="IPR011016">
    <property type="entry name" value="Znf_RING-CH"/>
</dbReference>
<dbReference type="PROSITE" id="PS51292">
    <property type="entry name" value="ZF_RING_CH"/>
    <property type="match status" value="1"/>
</dbReference>
<proteinExistence type="predicted"/>
<keyword evidence="1" id="KW-0479">Metal-binding</keyword>
<dbReference type="InterPro" id="IPR013083">
    <property type="entry name" value="Znf_RING/FYVE/PHD"/>
</dbReference>
<dbReference type="Proteomes" id="UP001632038">
    <property type="component" value="Unassembled WGS sequence"/>
</dbReference>
<sequence length="331" mass="36960">MKSGKVKLLILHAKSNVTSNAARAESSSCAIDIDEKDLVGENQRVCRICHLSAKESGKTPVELMELGCGCKGELGVAHLRCAEAWFRVRGNRKCVKYVGRRQRISRALVRLHYHLHPPKFSRGGASIVDLCLVITSKSSYSEVLDFQNNILQAIDILLEMSAASRDQAVTIWRLLAENMSNLNQIAVSILDVTFLAGSEMELLLMSLCKEYDVYFSFLPLTHIFDQTIEVYLICRGSSIGYWQGSIMYKISSGGLLKSKLKNLQKGLKLEEASPLSDKLVFDKDLEGEFVSCFSCTVTALPQHVEEFFRVACCSLFSQGYDFLLTILDYEG</sequence>
<evidence type="ECO:0000313" key="6">
    <source>
        <dbReference type="Proteomes" id="UP001632038"/>
    </source>
</evidence>
<evidence type="ECO:0000259" key="4">
    <source>
        <dbReference type="PROSITE" id="PS51292"/>
    </source>
</evidence>
<protein>
    <recommendedName>
        <fullName evidence="4">RING-CH-type domain-containing protein</fullName>
    </recommendedName>
</protein>
<evidence type="ECO:0000256" key="3">
    <source>
        <dbReference type="ARBA" id="ARBA00022833"/>
    </source>
</evidence>
<keyword evidence="3" id="KW-0862">Zinc</keyword>
<dbReference type="Pfam" id="PF12906">
    <property type="entry name" value="RINGv"/>
    <property type="match status" value="1"/>
</dbReference>
<dbReference type="Gene3D" id="3.30.40.10">
    <property type="entry name" value="Zinc/RING finger domain, C3HC4 (zinc finger)"/>
    <property type="match status" value="1"/>
</dbReference>
<keyword evidence="2" id="KW-0863">Zinc-finger</keyword>
<comment type="caution">
    <text evidence="5">The sequence shown here is derived from an EMBL/GenBank/DDBJ whole genome shotgun (WGS) entry which is preliminary data.</text>
</comment>
<feature type="domain" description="RING-CH-type" evidence="4">
    <location>
        <begin position="38"/>
        <end position="94"/>
    </location>
</feature>
<dbReference type="PANTHER" id="PTHR46214:SF8">
    <property type="entry name" value="RING_FYVE_PHD ZINC FINGER SUPERFAMILY PROTEIN"/>
    <property type="match status" value="1"/>
</dbReference>
<evidence type="ECO:0000313" key="5">
    <source>
        <dbReference type="EMBL" id="KAL3628068.1"/>
    </source>
</evidence>
<organism evidence="5 6">
    <name type="scientific">Castilleja foliolosa</name>
    <dbReference type="NCBI Taxonomy" id="1961234"/>
    <lineage>
        <taxon>Eukaryota</taxon>
        <taxon>Viridiplantae</taxon>
        <taxon>Streptophyta</taxon>
        <taxon>Embryophyta</taxon>
        <taxon>Tracheophyta</taxon>
        <taxon>Spermatophyta</taxon>
        <taxon>Magnoliopsida</taxon>
        <taxon>eudicotyledons</taxon>
        <taxon>Gunneridae</taxon>
        <taxon>Pentapetalae</taxon>
        <taxon>asterids</taxon>
        <taxon>lamiids</taxon>
        <taxon>Lamiales</taxon>
        <taxon>Orobanchaceae</taxon>
        <taxon>Pedicularideae</taxon>
        <taxon>Castillejinae</taxon>
        <taxon>Castilleja</taxon>
    </lineage>
</organism>
<keyword evidence="6" id="KW-1185">Reference proteome</keyword>
<name>A0ABD3CEP3_9LAMI</name>
<accession>A0ABD3CEP3</accession>
<evidence type="ECO:0000256" key="1">
    <source>
        <dbReference type="ARBA" id="ARBA00022723"/>
    </source>
</evidence>
<gene>
    <name evidence="5" type="ORF">CASFOL_028170</name>
</gene>
<dbReference type="SUPFAM" id="SSF57850">
    <property type="entry name" value="RING/U-box"/>
    <property type="match status" value="1"/>
</dbReference>
<dbReference type="AlphaFoldDB" id="A0ABD3CEP3"/>
<evidence type="ECO:0000256" key="2">
    <source>
        <dbReference type="ARBA" id="ARBA00022771"/>
    </source>
</evidence>
<reference evidence="6" key="1">
    <citation type="journal article" date="2024" name="IScience">
        <title>Strigolactones Initiate the Formation of Haustorium-like Structures in Castilleja.</title>
        <authorList>
            <person name="Buerger M."/>
            <person name="Peterson D."/>
            <person name="Chory J."/>
        </authorList>
    </citation>
    <scope>NUCLEOTIDE SEQUENCE [LARGE SCALE GENOMIC DNA]</scope>
</reference>
<dbReference type="SMART" id="SM00744">
    <property type="entry name" value="RINGv"/>
    <property type="match status" value="1"/>
</dbReference>